<name>A0A2J6QKH3_9HELO</name>
<evidence type="ECO:0000313" key="2">
    <source>
        <dbReference type="EMBL" id="PMD26739.1"/>
    </source>
</evidence>
<dbReference type="Proteomes" id="UP000235672">
    <property type="component" value="Unassembled WGS sequence"/>
</dbReference>
<proteinExistence type="predicted"/>
<keyword evidence="3" id="KW-1185">Reference proteome</keyword>
<evidence type="ECO:0000313" key="3">
    <source>
        <dbReference type="Proteomes" id="UP000235672"/>
    </source>
</evidence>
<organism evidence="2 3">
    <name type="scientific">Hyaloscypha hepaticicola</name>
    <dbReference type="NCBI Taxonomy" id="2082293"/>
    <lineage>
        <taxon>Eukaryota</taxon>
        <taxon>Fungi</taxon>
        <taxon>Dikarya</taxon>
        <taxon>Ascomycota</taxon>
        <taxon>Pezizomycotina</taxon>
        <taxon>Leotiomycetes</taxon>
        <taxon>Helotiales</taxon>
        <taxon>Hyaloscyphaceae</taxon>
        <taxon>Hyaloscypha</taxon>
    </lineage>
</organism>
<feature type="compositionally biased region" description="Polar residues" evidence="1">
    <location>
        <begin position="180"/>
        <end position="190"/>
    </location>
</feature>
<dbReference type="EMBL" id="KZ613467">
    <property type="protein sequence ID" value="PMD26739.1"/>
    <property type="molecule type" value="Genomic_DNA"/>
</dbReference>
<feature type="compositionally biased region" description="Basic and acidic residues" evidence="1">
    <location>
        <begin position="134"/>
        <end position="146"/>
    </location>
</feature>
<feature type="region of interest" description="Disordered" evidence="1">
    <location>
        <begin position="134"/>
        <end position="205"/>
    </location>
</feature>
<dbReference type="AlphaFoldDB" id="A0A2J6QKH3"/>
<sequence length="325" mass="36372">MLIHRLLNTAPATAEQLRREERRMLQRHISMPQYRNIWNALRVQMGLHHATYGSRWRGGCAVGSARCIEILKHAAGFGAPLVFRRTRAIYNPNPLVNIIAADVTERSLVPLAGWAVYQDVYLLFQLPETFGMHRSDRTEKTPEKDPTPTPPSIPAEASLLTPLAASNRRPLSKPPLILTENPQPGTNMTTSHRDRSPPSGVHSRLTTGYRQTDTQHLFQPRCRVIPKSQPLTNMPSAEFSAWGVTRPQQRSSYRAASPAGRYFGNPDCDLLNQQAQFNSNTQNYHAAPLCVPMMVGPTHVQTGDPTFPIPSPRQMMHHTTSDQAP</sequence>
<reference evidence="2 3" key="1">
    <citation type="submission" date="2016-05" db="EMBL/GenBank/DDBJ databases">
        <title>A degradative enzymes factory behind the ericoid mycorrhizal symbiosis.</title>
        <authorList>
            <consortium name="DOE Joint Genome Institute"/>
            <person name="Martino E."/>
            <person name="Morin E."/>
            <person name="Grelet G."/>
            <person name="Kuo A."/>
            <person name="Kohler A."/>
            <person name="Daghino S."/>
            <person name="Barry K."/>
            <person name="Choi C."/>
            <person name="Cichocki N."/>
            <person name="Clum A."/>
            <person name="Copeland A."/>
            <person name="Hainaut M."/>
            <person name="Haridas S."/>
            <person name="Labutti K."/>
            <person name="Lindquist E."/>
            <person name="Lipzen A."/>
            <person name="Khouja H.-R."/>
            <person name="Murat C."/>
            <person name="Ohm R."/>
            <person name="Olson A."/>
            <person name="Spatafora J."/>
            <person name="Veneault-Fourrey C."/>
            <person name="Henrissat B."/>
            <person name="Grigoriev I."/>
            <person name="Martin F."/>
            <person name="Perotto S."/>
        </authorList>
    </citation>
    <scope>NUCLEOTIDE SEQUENCE [LARGE SCALE GENOMIC DNA]</scope>
    <source>
        <strain evidence="2 3">UAMH 7357</strain>
    </source>
</reference>
<protein>
    <submittedName>
        <fullName evidence="2">Uncharacterized protein</fullName>
    </submittedName>
</protein>
<gene>
    <name evidence="2" type="ORF">NA56DRAFT_744061</name>
</gene>
<evidence type="ECO:0000256" key="1">
    <source>
        <dbReference type="SAM" id="MobiDB-lite"/>
    </source>
</evidence>
<accession>A0A2J6QKH3</accession>